<feature type="domain" description="HTH lysR-type" evidence="6">
    <location>
        <begin position="1"/>
        <end position="58"/>
    </location>
</feature>
<sequence>MNLRDLRYIIKVADLKHFGRAATACHVSQPTLSGQILKLEEELGVAIFERVGKSLTTTAAGDLILAHARRAVAAADDLLACAKASRDPMVGPLRLGVIPTLAPYLMPFVLPLARAAMPLTPLALVEDLTERLIDLVAQGDLDAALIASDPESETLSVVKLFAEPFFLVLARDNPLAAQNEVNAAAIDPQQLLLLADGHCLRDQALDLCSSPRRNEGDLTDMRATSLQTLLHMAAAGYGMTLIPALALIEESRLPGDLTARRLTGPHTSRTIRLVSRPTHPRRVAIDELARLIVQSVPDKLTALSK</sequence>
<reference evidence="7 8" key="1">
    <citation type="submission" date="2017-10" db="EMBL/GenBank/DDBJ databases">
        <title>Genome announcement of Methylocella silvestris TVC from permafrost.</title>
        <authorList>
            <person name="Wang J."/>
            <person name="Geng K."/>
            <person name="Ul-Haque F."/>
            <person name="Crombie A.T."/>
            <person name="Street L.E."/>
            <person name="Wookey P.A."/>
            <person name="Murrell J.C."/>
            <person name="Pratscher J."/>
        </authorList>
    </citation>
    <scope>NUCLEOTIDE SEQUENCE [LARGE SCALE GENOMIC DNA]</scope>
    <source>
        <strain evidence="7 8">TVC</strain>
    </source>
</reference>
<dbReference type="AlphaFoldDB" id="A0A2J7TJA2"/>
<keyword evidence="3" id="KW-0238">DNA-binding</keyword>
<dbReference type="Proteomes" id="UP000236286">
    <property type="component" value="Unassembled WGS sequence"/>
</dbReference>
<keyword evidence="4" id="KW-0010">Activator</keyword>
<evidence type="ECO:0000256" key="5">
    <source>
        <dbReference type="ARBA" id="ARBA00023163"/>
    </source>
</evidence>
<dbReference type="SUPFAM" id="SSF53850">
    <property type="entry name" value="Periplasmic binding protein-like II"/>
    <property type="match status" value="1"/>
</dbReference>
<comment type="similarity">
    <text evidence="1">Belongs to the LysR transcriptional regulatory family.</text>
</comment>
<gene>
    <name evidence="7" type="ORF">CR492_05805</name>
</gene>
<name>A0A2J7TJA2_METSI</name>
<dbReference type="InterPro" id="IPR000847">
    <property type="entry name" value="LysR_HTH_N"/>
</dbReference>
<evidence type="ECO:0000256" key="1">
    <source>
        <dbReference type="ARBA" id="ARBA00009437"/>
    </source>
</evidence>
<evidence type="ECO:0000313" key="8">
    <source>
        <dbReference type="Proteomes" id="UP000236286"/>
    </source>
</evidence>
<accession>A0A2J7TJA2</accession>
<dbReference type="PROSITE" id="PS50931">
    <property type="entry name" value="HTH_LYSR"/>
    <property type="match status" value="1"/>
</dbReference>
<keyword evidence="5" id="KW-0804">Transcription</keyword>
<evidence type="ECO:0000256" key="4">
    <source>
        <dbReference type="ARBA" id="ARBA00023159"/>
    </source>
</evidence>
<dbReference type="PRINTS" id="PR00039">
    <property type="entry name" value="HTHLYSR"/>
</dbReference>
<dbReference type="InterPro" id="IPR005119">
    <property type="entry name" value="LysR_subst-bd"/>
</dbReference>
<comment type="caution">
    <text evidence="7">The sequence shown here is derived from an EMBL/GenBank/DDBJ whole genome shotgun (WGS) entry which is preliminary data.</text>
</comment>
<dbReference type="PANTHER" id="PTHR30346">
    <property type="entry name" value="TRANSCRIPTIONAL DUAL REGULATOR HCAR-RELATED"/>
    <property type="match status" value="1"/>
</dbReference>
<dbReference type="CDD" id="cd08411">
    <property type="entry name" value="PBP2_OxyR"/>
    <property type="match status" value="1"/>
</dbReference>
<evidence type="ECO:0000259" key="6">
    <source>
        <dbReference type="PROSITE" id="PS50931"/>
    </source>
</evidence>
<evidence type="ECO:0000313" key="7">
    <source>
        <dbReference type="EMBL" id="PNG26836.1"/>
    </source>
</evidence>
<dbReference type="OrthoDB" id="9775392at2"/>
<dbReference type="Gene3D" id="3.40.190.10">
    <property type="entry name" value="Periplasmic binding protein-like II"/>
    <property type="match status" value="2"/>
</dbReference>
<protein>
    <submittedName>
        <fullName evidence="7">LysR family transcriptional regulator</fullName>
    </submittedName>
</protein>
<proteinExistence type="inferred from homology"/>
<dbReference type="FunFam" id="1.10.10.10:FF:000001">
    <property type="entry name" value="LysR family transcriptional regulator"/>
    <property type="match status" value="1"/>
</dbReference>
<dbReference type="RefSeq" id="WP_102842803.1">
    <property type="nucleotide sequence ID" value="NZ_PDZR01000004.1"/>
</dbReference>
<evidence type="ECO:0000256" key="3">
    <source>
        <dbReference type="ARBA" id="ARBA00023125"/>
    </source>
</evidence>
<dbReference type="GO" id="GO:0003677">
    <property type="term" value="F:DNA binding"/>
    <property type="evidence" value="ECO:0007669"/>
    <property type="project" value="UniProtKB-KW"/>
</dbReference>
<dbReference type="PANTHER" id="PTHR30346:SF26">
    <property type="entry name" value="HYDROGEN PEROXIDE-INDUCIBLE GENES ACTIVATOR"/>
    <property type="match status" value="1"/>
</dbReference>
<keyword evidence="2" id="KW-0805">Transcription regulation</keyword>
<dbReference type="Pfam" id="PF03466">
    <property type="entry name" value="LysR_substrate"/>
    <property type="match status" value="1"/>
</dbReference>
<dbReference type="EMBL" id="PDZR01000004">
    <property type="protein sequence ID" value="PNG26836.1"/>
    <property type="molecule type" value="Genomic_DNA"/>
</dbReference>
<dbReference type="InterPro" id="IPR036388">
    <property type="entry name" value="WH-like_DNA-bd_sf"/>
</dbReference>
<dbReference type="SUPFAM" id="SSF46785">
    <property type="entry name" value="Winged helix' DNA-binding domain"/>
    <property type="match status" value="1"/>
</dbReference>
<dbReference type="InterPro" id="IPR036390">
    <property type="entry name" value="WH_DNA-bd_sf"/>
</dbReference>
<organism evidence="7 8">
    <name type="scientific">Methylocella silvestris</name>
    <dbReference type="NCBI Taxonomy" id="199596"/>
    <lineage>
        <taxon>Bacteria</taxon>
        <taxon>Pseudomonadati</taxon>
        <taxon>Pseudomonadota</taxon>
        <taxon>Alphaproteobacteria</taxon>
        <taxon>Hyphomicrobiales</taxon>
        <taxon>Beijerinckiaceae</taxon>
        <taxon>Methylocella</taxon>
    </lineage>
</organism>
<dbReference type="GO" id="GO:0003700">
    <property type="term" value="F:DNA-binding transcription factor activity"/>
    <property type="evidence" value="ECO:0007669"/>
    <property type="project" value="InterPro"/>
</dbReference>
<dbReference type="Gene3D" id="1.10.10.10">
    <property type="entry name" value="Winged helix-like DNA-binding domain superfamily/Winged helix DNA-binding domain"/>
    <property type="match status" value="1"/>
</dbReference>
<dbReference type="GO" id="GO:0032993">
    <property type="term" value="C:protein-DNA complex"/>
    <property type="evidence" value="ECO:0007669"/>
    <property type="project" value="TreeGrafter"/>
</dbReference>
<dbReference type="Pfam" id="PF00126">
    <property type="entry name" value="HTH_1"/>
    <property type="match status" value="1"/>
</dbReference>
<evidence type="ECO:0000256" key="2">
    <source>
        <dbReference type="ARBA" id="ARBA00023015"/>
    </source>
</evidence>